<dbReference type="Proteomes" id="UP000828390">
    <property type="component" value="Unassembled WGS sequence"/>
</dbReference>
<gene>
    <name evidence="1" type="ORF">DPMN_040376</name>
</gene>
<evidence type="ECO:0000313" key="2">
    <source>
        <dbReference type="Proteomes" id="UP000828390"/>
    </source>
</evidence>
<keyword evidence="2" id="KW-1185">Reference proteome</keyword>
<protein>
    <submittedName>
        <fullName evidence="1">Uncharacterized protein</fullName>
    </submittedName>
</protein>
<reference evidence="1" key="1">
    <citation type="journal article" date="2019" name="bioRxiv">
        <title>The Genome of the Zebra Mussel, Dreissena polymorpha: A Resource for Invasive Species Research.</title>
        <authorList>
            <person name="McCartney M.A."/>
            <person name="Auch B."/>
            <person name="Kono T."/>
            <person name="Mallez S."/>
            <person name="Zhang Y."/>
            <person name="Obille A."/>
            <person name="Becker A."/>
            <person name="Abrahante J.E."/>
            <person name="Garbe J."/>
            <person name="Badalamenti J.P."/>
            <person name="Herman A."/>
            <person name="Mangelson H."/>
            <person name="Liachko I."/>
            <person name="Sullivan S."/>
            <person name="Sone E.D."/>
            <person name="Koren S."/>
            <person name="Silverstein K.A.T."/>
            <person name="Beckman K.B."/>
            <person name="Gohl D.M."/>
        </authorList>
    </citation>
    <scope>NUCLEOTIDE SEQUENCE</scope>
    <source>
        <strain evidence="1">Duluth1</strain>
        <tissue evidence="1">Whole animal</tissue>
    </source>
</reference>
<comment type="caution">
    <text evidence="1">The sequence shown here is derived from an EMBL/GenBank/DDBJ whole genome shotgun (WGS) entry which is preliminary data.</text>
</comment>
<sequence length="56" mass="6285">MSPFLVWHCSMQVLPLLDEVDTSLSDGYWATYGFAARRASPGHCSRLLVVSLKQMI</sequence>
<accession>A0A9D4CV61</accession>
<name>A0A9D4CV61_DREPO</name>
<proteinExistence type="predicted"/>
<organism evidence="1 2">
    <name type="scientific">Dreissena polymorpha</name>
    <name type="common">Zebra mussel</name>
    <name type="synonym">Mytilus polymorpha</name>
    <dbReference type="NCBI Taxonomy" id="45954"/>
    <lineage>
        <taxon>Eukaryota</taxon>
        <taxon>Metazoa</taxon>
        <taxon>Spiralia</taxon>
        <taxon>Lophotrochozoa</taxon>
        <taxon>Mollusca</taxon>
        <taxon>Bivalvia</taxon>
        <taxon>Autobranchia</taxon>
        <taxon>Heteroconchia</taxon>
        <taxon>Euheterodonta</taxon>
        <taxon>Imparidentia</taxon>
        <taxon>Neoheterodontei</taxon>
        <taxon>Myida</taxon>
        <taxon>Dreissenoidea</taxon>
        <taxon>Dreissenidae</taxon>
        <taxon>Dreissena</taxon>
    </lineage>
</organism>
<dbReference type="EMBL" id="JAIWYP010000011">
    <property type="protein sequence ID" value="KAH3733937.1"/>
    <property type="molecule type" value="Genomic_DNA"/>
</dbReference>
<reference evidence="1" key="2">
    <citation type="submission" date="2020-11" db="EMBL/GenBank/DDBJ databases">
        <authorList>
            <person name="McCartney M.A."/>
            <person name="Auch B."/>
            <person name="Kono T."/>
            <person name="Mallez S."/>
            <person name="Becker A."/>
            <person name="Gohl D.M."/>
            <person name="Silverstein K.A.T."/>
            <person name="Koren S."/>
            <person name="Bechman K.B."/>
            <person name="Herman A."/>
            <person name="Abrahante J.E."/>
            <person name="Garbe J."/>
        </authorList>
    </citation>
    <scope>NUCLEOTIDE SEQUENCE</scope>
    <source>
        <strain evidence="1">Duluth1</strain>
        <tissue evidence="1">Whole animal</tissue>
    </source>
</reference>
<evidence type="ECO:0000313" key="1">
    <source>
        <dbReference type="EMBL" id="KAH3733937.1"/>
    </source>
</evidence>
<dbReference type="AlphaFoldDB" id="A0A9D4CV61"/>